<protein>
    <submittedName>
        <fullName evidence="3">Uncharacterized protein</fullName>
    </submittedName>
</protein>
<gene>
    <name evidence="3" type="ORF">NP233_g11394</name>
</gene>
<proteinExistence type="predicted"/>
<evidence type="ECO:0000256" key="1">
    <source>
        <dbReference type="SAM" id="MobiDB-lite"/>
    </source>
</evidence>
<organism evidence="3 4">
    <name type="scientific">Leucocoprinus birnbaumii</name>
    <dbReference type="NCBI Taxonomy" id="56174"/>
    <lineage>
        <taxon>Eukaryota</taxon>
        <taxon>Fungi</taxon>
        <taxon>Dikarya</taxon>
        <taxon>Basidiomycota</taxon>
        <taxon>Agaricomycotina</taxon>
        <taxon>Agaricomycetes</taxon>
        <taxon>Agaricomycetidae</taxon>
        <taxon>Agaricales</taxon>
        <taxon>Agaricineae</taxon>
        <taxon>Agaricaceae</taxon>
        <taxon>Leucocoprinus</taxon>
    </lineage>
</organism>
<sequence>MLMLVFALCKSQFALARKAAIAVDSQQDVADAAAMIGSTKIAVEQPTPMTEMIVPSSNGDPSAVEEAQPENKGFEQETTRAQKVDHEVAKGEEQNVSPPA</sequence>
<feature type="compositionally biased region" description="Basic and acidic residues" evidence="1">
    <location>
        <begin position="72"/>
        <end position="93"/>
    </location>
</feature>
<keyword evidence="2" id="KW-0732">Signal</keyword>
<evidence type="ECO:0000256" key="2">
    <source>
        <dbReference type="SAM" id="SignalP"/>
    </source>
</evidence>
<name>A0AAD5YLB7_9AGAR</name>
<dbReference type="AlphaFoldDB" id="A0AAD5YLB7"/>
<evidence type="ECO:0000313" key="3">
    <source>
        <dbReference type="EMBL" id="KAJ3558917.1"/>
    </source>
</evidence>
<feature type="chain" id="PRO_5042014498" evidence="2">
    <location>
        <begin position="17"/>
        <end position="100"/>
    </location>
</feature>
<comment type="caution">
    <text evidence="3">The sequence shown here is derived from an EMBL/GenBank/DDBJ whole genome shotgun (WGS) entry which is preliminary data.</text>
</comment>
<feature type="region of interest" description="Disordered" evidence="1">
    <location>
        <begin position="55"/>
        <end position="100"/>
    </location>
</feature>
<keyword evidence="4" id="KW-1185">Reference proteome</keyword>
<dbReference type="Proteomes" id="UP001213000">
    <property type="component" value="Unassembled WGS sequence"/>
</dbReference>
<reference evidence="3" key="1">
    <citation type="submission" date="2022-07" db="EMBL/GenBank/DDBJ databases">
        <title>Genome Sequence of Leucocoprinus birnbaumii.</title>
        <authorList>
            <person name="Buettner E."/>
        </authorList>
    </citation>
    <scope>NUCLEOTIDE SEQUENCE</scope>
    <source>
        <strain evidence="3">VT141</strain>
    </source>
</reference>
<feature type="signal peptide" evidence="2">
    <location>
        <begin position="1"/>
        <end position="16"/>
    </location>
</feature>
<evidence type="ECO:0000313" key="4">
    <source>
        <dbReference type="Proteomes" id="UP001213000"/>
    </source>
</evidence>
<dbReference type="EMBL" id="JANIEX010001356">
    <property type="protein sequence ID" value="KAJ3558917.1"/>
    <property type="molecule type" value="Genomic_DNA"/>
</dbReference>
<accession>A0AAD5YLB7</accession>